<dbReference type="GO" id="GO:0016020">
    <property type="term" value="C:membrane"/>
    <property type="evidence" value="ECO:0007669"/>
    <property type="project" value="UniProtKB-SubCell"/>
</dbReference>
<feature type="transmembrane region" description="Helical" evidence="5">
    <location>
        <begin position="192"/>
        <end position="212"/>
    </location>
</feature>
<feature type="transmembrane region" description="Helical" evidence="5">
    <location>
        <begin position="389"/>
        <end position="413"/>
    </location>
</feature>
<gene>
    <name evidence="7" type="ORF">ABMA28_017148</name>
</gene>
<feature type="transmembrane region" description="Helical" evidence="5">
    <location>
        <begin position="250"/>
        <end position="274"/>
    </location>
</feature>
<dbReference type="EMBL" id="JBEDNZ010000009">
    <property type="protein sequence ID" value="KAL0839180.1"/>
    <property type="molecule type" value="Genomic_DNA"/>
</dbReference>
<feature type="domain" description="Major facilitator superfamily (MFS) profile" evidence="6">
    <location>
        <begin position="10"/>
        <end position="448"/>
    </location>
</feature>
<keyword evidence="3 5" id="KW-1133">Transmembrane helix</keyword>
<dbReference type="Proteomes" id="UP001549921">
    <property type="component" value="Unassembled WGS sequence"/>
</dbReference>
<proteinExistence type="predicted"/>
<feature type="transmembrane region" description="Helical" evidence="5">
    <location>
        <begin position="425"/>
        <end position="443"/>
    </location>
</feature>
<evidence type="ECO:0000256" key="5">
    <source>
        <dbReference type="SAM" id="Phobius"/>
    </source>
</evidence>
<comment type="subcellular location">
    <subcellularLocation>
        <location evidence="1">Membrane</location>
        <topology evidence="1">Multi-pass membrane protein</topology>
    </subcellularLocation>
</comment>
<feature type="transmembrane region" description="Helical" evidence="5">
    <location>
        <begin position="163"/>
        <end position="186"/>
    </location>
</feature>
<dbReference type="PANTHER" id="PTHR11662">
    <property type="entry name" value="SOLUTE CARRIER FAMILY 17"/>
    <property type="match status" value="1"/>
</dbReference>
<dbReference type="SUPFAM" id="SSF103473">
    <property type="entry name" value="MFS general substrate transporter"/>
    <property type="match status" value="1"/>
</dbReference>
<reference evidence="7 8" key="1">
    <citation type="submission" date="2024-06" db="EMBL/GenBank/DDBJ databases">
        <title>A chromosome-level genome assembly of beet webworm, Loxostege sticticalis.</title>
        <authorList>
            <person name="Zhang Y."/>
        </authorList>
    </citation>
    <scope>NUCLEOTIDE SEQUENCE [LARGE SCALE GENOMIC DNA]</scope>
    <source>
        <strain evidence="7">AQ028</strain>
        <tissue evidence="7">Male pupae</tissue>
    </source>
</reference>
<dbReference type="InterPro" id="IPR036259">
    <property type="entry name" value="MFS_trans_sf"/>
</dbReference>
<feature type="transmembrane region" description="Helical" evidence="5">
    <location>
        <begin position="331"/>
        <end position="350"/>
    </location>
</feature>
<feature type="transmembrane region" description="Helical" evidence="5">
    <location>
        <begin position="294"/>
        <end position="319"/>
    </location>
</feature>
<feature type="transmembrane region" description="Helical" evidence="5">
    <location>
        <begin position="99"/>
        <end position="118"/>
    </location>
</feature>
<dbReference type="InterPro" id="IPR011701">
    <property type="entry name" value="MFS"/>
</dbReference>
<dbReference type="PROSITE" id="PS50850">
    <property type="entry name" value="MFS"/>
    <property type="match status" value="1"/>
</dbReference>
<evidence type="ECO:0000256" key="4">
    <source>
        <dbReference type="ARBA" id="ARBA00023136"/>
    </source>
</evidence>
<sequence>MRACMGVALVAMVQYDSGHVIKVNESIVNITVGRNLTEGATSDEFETNGFFNALLLTPPYVQFHWTKKVQDTVMSGFFWGYMILQIPGGQLAYRFGARYLLFGALMINCVISLMFPVASYYGGWILALICRICQGLSQACMLPSFHSVLSKWSPLEERGRMSAIVFGGQALGTVLGLPVTGFLAATPLGWPGIFRFYGVLSGTIAVFIWFFLADSPAQHKWISVAERRYIEEALEHKKDKKLPSVPWKSILTSGGMIAIVVAHIGNTWGQVILYSEVPAYMDKVMGVNIKANGLLTALPFMMMFFANFFFSWLTDMLIVKKYLNVVQSRKLFNTIGCVPAAIGFTLLAFAPKNIYVIESILIVTCCFKVAASFGFLVNHIDISPNFAGVMMSISNFSANLVGSFAPIITGLILTDVTDEHLWRKVFFIAAGFYFFTNVVYIMFGSGKLADWNDPMQYESVALNEKILIEVENINNKNNVQDVEVNERDFSEVKENGRSNDVQTD</sequence>
<dbReference type="AlphaFoldDB" id="A0ABD0T745"/>
<dbReference type="Gene3D" id="1.20.1250.20">
    <property type="entry name" value="MFS general substrate transporter like domains"/>
    <property type="match status" value="2"/>
</dbReference>
<name>A0ABD0T745_LOXSC</name>
<feature type="transmembrane region" description="Helical" evidence="5">
    <location>
        <begin position="356"/>
        <end position="377"/>
    </location>
</feature>
<evidence type="ECO:0000313" key="7">
    <source>
        <dbReference type="EMBL" id="KAL0839180.1"/>
    </source>
</evidence>
<dbReference type="Pfam" id="PF07690">
    <property type="entry name" value="MFS_1"/>
    <property type="match status" value="1"/>
</dbReference>
<dbReference type="InterPro" id="IPR020846">
    <property type="entry name" value="MFS_dom"/>
</dbReference>
<dbReference type="PANTHER" id="PTHR11662:SF280">
    <property type="entry name" value="FI21844P1-RELATED"/>
    <property type="match status" value="1"/>
</dbReference>
<evidence type="ECO:0000259" key="6">
    <source>
        <dbReference type="PROSITE" id="PS50850"/>
    </source>
</evidence>
<evidence type="ECO:0000256" key="1">
    <source>
        <dbReference type="ARBA" id="ARBA00004141"/>
    </source>
</evidence>
<evidence type="ECO:0000313" key="8">
    <source>
        <dbReference type="Proteomes" id="UP001549921"/>
    </source>
</evidence>
<keyword evidence="2 5" id="KW-0812">Transmembrane</keyword>
<evidence type="ECO:0000256" key="3">
    <source>
        <dbReference type="ARBA" id="ARBA00022989"/>
    </source>
</evidence>
<protein>
    <recommendedName>
        <fullName evidence="6">Major facilitator superfamily (MFS) profile domain-containing protein</fullName>
    </recommendedName>
</protein>
<keyword evidence="4 5" id="KW-0472">Membrane</keyword>
<dbReference type="InterPro" id="IPR050382">
    <property type="entry name" value="MFS_Na/Anion_cotransporter"/>
</dbReference>
<comment type="caution">
    <text evidence="7">The sequence shown here is derived from an EMBL/GenBank/DDBJ whole genome shotgun (WGS) entry which is preliminary data.</text>
</comment>
<evidence type="ECO:0000256" key="2">
    <source>
        <dbReference type="ARBA" id="ARBA00022692"/>
    </source>
</evidence>
<dbReference type="FunFam" id="1.20.1250.20:FF:000532">
    <property type="entry name" value="SLC (SoLute Carrier) homolog"/>
    <property type="match status" value="1"/>
</dbReference>
<organism evidence="7 8">
    <name type="scientific">Loxostege sticticalis</name>
    <name type="common">Beet webworm moth</name>
    <dbReference type="NCBI Taxonomy" id="481309"/>
    <lineage>
        <taxon>Eukaryota</taxon>
        <taxon>Metazoa</taxon>
        <taxon>Ecdysozoa</taxon>
        <taxon>Arthropoda</taxon>
        <taxon>Hexapoda</taxon>
        <taxon>Insecta</taxon>
        <taxon>Pterygota</taxon>
        <taxon>Neoptera</taxon>
        <taxon>Endopterygota</taxon>
        <taxon>Lepidoptera</taxon>
        <taxon>Glossata</taxon>
        <taxon>Ditrysia</taxon>
        <taxon>Pyraloidea</taxon>
        <taxon>Crambidae</taxon>
        <taxon>Pyraustinae</taxon>
        <taxon>Loxostege</taxon>
    </lineage>
</organism>
<accession>A0ABD0T745</accession>